<dbReference type="SMART" id="SM00880">
    <property type="entry name" value="CHAD"/>
    <property type="match status" value="1"/>
</dbReference>
<proteinExistence type="predicted"/>
<protein>
    <recommendedName>
        <fullName evidence="1">CHAD domain-containing protein</fullName>
    </recommendedName>
</protein>
<evidence type="ECO:0000313" key="3">
    <source>
        <dbReference type="Proteomes" id="UP000187465"/>
    </source>
</evidence>
<dbReference type="EMBL" id="MKQP01000067">
    <property type="protein sequence ID" value="OMD22377.1"/>
    <property type="molecule type" value="Genomic_DNA"/>
</dbReference>
<name>A0A1R0WVU3_9BACL</name>
<comment type="caution">
    <text evidence="2">The sequence shown here is derived from an EMBL/GenBank/DDBJ whole genome shotgun (WGS) entry which is preliminary data.</text>
</comment>
<dbReference type="Gene3D" id="1.40.20.10">
    <property type="entry name" value="CHAD domain"/>
    <property type="match status" value="1"/>
</dbReference>
<evidence type="ECO:0000313" key="2">
    <source>
        <dbReference type="EMBL" id="OMD22377.1"/>
    </source>
</evidence>
<dbReference type="RefSeq" id="WP_076179793.1">
    <property type="nucleotide sequence ID" value="NZ_MKQP01000067.1"/>
</dbReference>
<dbReference type="AlphaFoldDB" id="A0A1R0WVU3"/>
<accession>A0A1R0WVU3</accession>
<sequence length="296" mass="34500">MTGDKLTKERQLTKTKQWEQALNHLYINFWDYSHDALNKFADEDIHQARVNCRKLLSLLSILDPRHTSGLYPIFKKAQKRLGKVRDADVLIESFKNKRKQAKENGDSKTADLLKAVIAYQKDKRKTYRKKLAKELPELINEDLEEKWKTFLSEQLEALAAKKNVNVVMRELEIAYEQKKKTCKAIFHEDNAESKEAFDALHQLRIAAKELRYTSSAADFALNQKFHAHEEIYKEIQDQLGLINDKRLWLETLNAIGREELDIGKKAWNAFTSQLKDEVLDALHHNDVIPIQTTQTK</sequence>
<dbReference type="PROSITE" id="PS51708">
    <property type="entry name" value="CHAD"/>
    <property type="match status" value="1"/>
</dbReference>
<reference evidence="2 3" key="1">
    <citation type="submission" date="2016-10" db="EMBL/GenBank/DDBJ databases">
        <title>Paenibacillus species isolates.</title>
        <authorList>
            <person name="Beno S.M."/>
        </authorList>
    </citation>
    <scope>NUCLEOTIDE SEQUENCE [LARGE SCALE GENOMIC DNA]</scope>
    <source>
        <strain evidence="2 3">FSL H7-0604</strain>
    </source>
</reference>
<dbReference type="InterPro" id="IPR038186">
    <property type="entry name" value="CHAD_dom_sf"/>
</dbReference>
<feature type="domain" description="CHAD" evidence="1">
    <location>
        <begin position="11"/>
        <end position="287"/>
    </location>
</feature>
<dbReference type="PANTHER" id="PTHR39339:SF1">
    <property type="entry name" value="CHAD DOMAIN-CONTAINING PROTEIN"/>
    <property type="match status" value="1"/>
</dbReference>
<evidence type="ECO:0000259" key="1">
    <source>
        <dbReference type="PROSITE" id="PS51708"/>
    </source>
</evidence>
<dbReference type="InterPro" id="IPR007899">
    <property type="entry name" value="CHAD_dom"/>
</dbReference>
<organism evidence="2 3">
    <name type="scientific">Paenibacillus odorifer</name>
    <dbReference type="NCBI Taxonomy" id="189426"/>
    <lineage>
        <taxon>Bacteria</taxon>
        <taxon>Bacillati</taxon>
        <taxon>Bacillota</taxon>
        <taxon>Bacilli</taxon>
        <taxon>Bacillales</taxon>
        <taxon>Paenibacillaceae</taxon>
        <taxon>Paenibacillus</taxon>
    </lineage>
</organism>
<dbReference type="Pfam" id="PF05235">
    <property type="entry name" value="CHAD"/>
    <property type="match status" value="1"/>
</dbReference>
<dbReference type="PANTHER" id="PTHR39339">
    <property type="entry name" value="SLR1444 PROTEIN"/>
    <property type="match status" value="1"/>
</dbReference>
<dbReference type="Proteomes" id="UP000187465">
    <property type="component" value="Unassembled WGS sequence"/>
</dbReference>
<gene>
    <name evidence="2" type="ORF">BJP51_06020</name>
</gene>